<comment type="caution">
    <text evidence="2">The sequence shown here is derived from an EMBL/GenBank/DDBJ whole genome shotgun (WGS) entry which is preliminary data.</text>
</comment>
<dbReference type="InterPro" id="IPR041657">
    <property type="entry name" value="HTH_17"/>
</dbReference>
<feature type="domain" description="Helix-turn-helix" evidence="1">
    <location>
        <begin position="2"/>
        <end position="48"/>
    </location>
</feature>
<name>A0A935TBI9_9PROT</name>
<sequence length="51" mass="5526">MLLSIAEASAVSGRSRASIYRHFRAGELSQIKIGNSTRVRVGELRKLIGVA</sequence>
<dbReference type="EMBL" id="JADJOT010000004">
    <property type="protein sequence ID" value="MBK7953392.1"/>
    <property type="molecule type" value="Genomic_DNA"/>
</dbReference>
<dbReference type="Pfam" id="PF12728">
    <property type="entry name" value="HTH_17"/>
    <property type="match status" value="1"/>
</dbReference>
<dbReference type="Proteomes" id="UP000706151">
    <property type="component" value="Unassembled WGS sequence"/>
</dbReference>
<dbReference type="AlphaFoldDB" id="A0A935TBI9"/>
<evidence type="ECO:0000313" key="3">
    <source>
        <dbReference type="Proteomes" id="UP000706151"/>
    </source>
</evidence>
<accession>A0A935TBI9</accession>
<gene>
    <name evidence="2" type="ORF">IPK02_05140</name>
</gene>
<evidence type="ECO:0000313" key="2">
    <source>
        <dbReference type="EMBL" id="MBK7953392.1"/>
    </source>
</evidence>
<evidence type="ECO:0000259" key="1">
    <source>
        <dbReference type="Pfam" id="PF12728"/>
    </source>
</evidence>
<reference evidence="2 3" key="1">
    <citation type="submission" date="2020-10" db="EMBL/GenBank/DDBJ databases">
        <title>Connecting structure to function with the recovery of over 1000 high-quality activated sludge metagenome-assembled genomes encoding full-length rRNA genes using long-read sequencing.</title>
        <authorList>
            <person name="Singleton C.M."/>
            <person name="Petriglieri F."/>
            <person name="Kristensen J.M."/>
            <person name="Kirkegaard R.H."/>
            <person name="Michaelsen T.Y."/>
            <person name="Andersen M.H."/>
            <person name="Karst S.M."/>
            <person name="Dueholm M.S."/>
            <person name="Nielsen P.H."/>
            <person name="Albertsen M."/>
        </authorList>
    </citation>
    <scope>NUCLEOTIDE SEQUENCE [LARGE SCALE GENOMIC DNA]</scope>
    <source>
        <strain evidence="2">Fred_18-Q3-R57-64_BAT3C.720</strain>
    </source>
</reference>
<organism evidence="2 3">
    <name type="scientific">Candidatus Accumulibacter affinis</name>
    <dbReference type="NCBI Taxonomy" id="2954384"/>
    <lineage>
        <taxon>Bacteria</taxon>
        <taxon>Pseudomonadati</taxon>
        <taxon>Pseudomonadota</taxon>
        <taxon>Betaproteobacteria</taxon>
        <taxon>Candidatus Accumulibacter</taxon>
    </lineage>
</organism>
<proteinExistence type="predicted"/>
<protein>
    <submittedName>
        <fullName evidence="2">Helix-turn-helix domain-containing protein</fullName>
    </submittedName>
</protein>